<organism evidence="2 3">
    <name type="scientific">Caerostris extrusa</name>
    <name type="common">Bark spider</name>
    <name type="synonym">Caerostris bankana</name>
    <dbReference type="NCBI Taxonomy" id="172846"/>
    <lineage>
        <taxon>Eukaryota</taxon>
        <taxon>Metazoa</taxon>
        <taxon>Ecdysozoa</taxon>
        <taxon>Arthropoda</taxon>
        <taxon>Chelicerata</taxon>
        <taxon>Arachnida</taxon>
        <taxon>Araneae</taxon>
        <taxon>Araneomorphae</taxon>
        <taxon>Entelegynae</taxon>
        <taxon>Araneoidea</taxon>
        <taxon>Araneidae</taxon>
        <taxon>Caerostris</taxon>
    </lineage>
</organism>
<evidence type="ECO:0000313" key="2">
    <source>
        <dbReference type="EMBL" id="GIY95346.1"/>
    </source>
</evidence>
<dbReference type="EMBL" id="BPLR01000507">
    <property type="protein sequence ID" value="GIY95346.1"/>
    <property type="molecule type" value="Genomic_DNA"/>
</dbReference>
<dbReference type="Proteomes" id="UP001054945">
    <property type="component" value="Unassembled WGS sequence"/>
</dbReference>
<comment type="caution">
    <text evidence="2">The sequence shown here is derived from an EMBL/GenBank/DDBJ whole genome shotgun (WGS) entry which is preliminary data.</text>
</comment>
<name>A0AAV4XJH3_CAEEX</name>
<keyword evidence="3" id="KW-1185">Reference proteome</keyword>
<protein>
    <submittedName>
        <fullName evidence="2">Uncharacterized protein</fullName>
    </submittedName>
</protein>
<reference evidence="2 3" key="1">
    <citation type="submission" date="2021-06" db="EMBL/GenBank/DDBJ databases">
        <title>Caerostris extrusa draft genome.</title>
        <authorList>
            <person name="Kono N."/>
            <person name="Arakawa K."/>
        </authorList>
    </citation>
    <scope>NUCLEOTIDE SEQUENCE [LARGE SCALE GENOMIC DNA]</scope>
</reference>
<gene>
    <name evidence="2" type="ORF">CEXT_338901</name>
</gene>
<dbReference type="AlphaFoldDB" id="A0AAV4XJH3"/>
<evidence type="ECO:0000256" key="1">
    <source>
        <dbReference type="SAM" id="MobiDB-lite"/>
    </source>
</evidence>
<sequence length="95" mass="10704">MHTDLYVKRMDPVVLFHQGSSNHDARVSDASQSGDDPHTDSKHYVVQKVAEGADSIAVRLAHPHMTCIRTQVEVREVSAEKKLKHQVIFKKNDSN</sequence>
<feature type="region of interest" description="Disordered" evidence="1">
    <location>
        <begin position="18"/>
        <end position="41"/>
    </location>
</feature>
<proteinExistence type="predicted"/>
<evidence type="ECO:0000313" key="3">
    <source>
        <dbReference type="Proteomes" id="UP001054945"/>
    </source>
</evidence>
<accession>A0AAV4XJH3</accession>